<accession>A0ABQ8L755</accession>
<evidence type="ECO:0000313" key="3">
    <source>
        <dbReference type="Proteomes" id="UP000830375"/>
    </source>
</evidence>
<evidence type="ECO:0000313" key="2">
    <source>
        <dbReference type="EMBL" id="KAI2646566.1"/>
    </source>
</evidence>
<gene>
    <name evidence="2" type="ORF">H4Q32_028543</name>
</gene>
<dbReference type="Pfam" id="PF00078">
    <property type="entry name" value="RVT_1"/>
    <property type="match status" value="1"/>
</dbReference>
<dbReference type="InterPro" id="IPR043502">
    <property type="entry name" value="DNA/RNA_pol_sf"/>
</dbReference>
<reference evidence="2 3" key="1">
    <citation type="submission" date="2022-01" db="EMBL/GenBank/DDBJ databases">
        <title>A high-quality chromosome-level genome assembly of rohu carp, Labeo rohita.</title>
        <authorList>
            <person name="Arick M.A. II"/>
            <person name="Hsu C.-Y."/>
            <person name="Magbanua Z."/>
            <person name="Pechanova O."/>
            <person name="Grover C."/>
            <person name="Miller E."/>
            <person name="Thrash A."/>
            <person name="Ezzel L."/>
            <person name="Alam S."/>
            <person name="Benzie J."/>
            <person name="Hamilton M."/>
            <person name="Karsi A."/>
            <person name="Lawrence M.L."/>
            <person name="Peterson D.G."/>
        </authorList>
    </citation>
    <scope>NUCLEOTIDE SEQUENCE [LARGE SCALE GENOMIC DNA]</scope>
    <source>
        <strain evidence="3">BAU-BD-2019</strain>
        <tissue evidence="2">Blood</tissue>
    </source>
</reference>
<name>A0ABQ8L755_LABRO</name>
<dbReference type="InterPro" id="IPR000477">
    <property type="entry name" value="RT_dom"/>
</dbReference>
<comment type="caution">
    <text evidence="2">The sequence shown here is derived from an EMBL/GenBank/DDBJ whole genome shotgun (WGS) entry which is preliminary data.</text>
</comment>
<dbReference type="PROSITE" id="PS50878">
    <property type="entry name" value="RT_POL"/>
    <property type="match status" value="1"/>
</dbReference>
<protein>
    <recommendedName>
        <fullName evidence="1">Reverse transcriptase domain-containing protein</fullName>
    </recommendedName>
</protein>
<dbReference type="SUPFAM" id="SSF56672">
    <property type="entry name" value="DNA/RNA polymerases"/>
    <property type="match status" value="1"/>
</dbReference>
<sequence>MALVLLDLSAAFDLVDHEVLLTRLETSVGLRGTVLKWFHSYLTNRCFSVRIGQQTSSRIPLNCGVPQGSILGPVLFTLYMLPLASIFNKHKVSFHLYADDTQIYFPLKHNDKNGLQPLLACLEELKLWLSSNFLNLNENKTEIILFGDKENCVLNVDCGSLASYETQCARNLGVLFDQNLKFDKQISAVVKSCFFHLRLLSKVKLSYHRVTFKQ</sequence>
<dbReference type="PANTHER" id="PTHR33332">
    <property type="entry name" value="REVERSE TRANSCRIPTASE DOMAIN-CONTAINING PROTEIN"/>
    <property type="match status" value="1"/>
</dbReference>
<proteinExistence type="predicted"/>
<dbReference type="Proteomes" id="UP000830375">
    <property type="component" value="Unassembled WGS sequence"/>
</dbReference>
<keyword evidence="3" id="KW-1185">Reference proteome</keyword>
<evidence type="ECO:0000259" key="1">
    <source>
        <dbReference type="PROSITE" id="PS50878"/>
    </source>
</evidence>
<organism evidence="2 3">
    <name type="scientific">Labeo rohita</name>
    <name type="common">Indian major carp</name>
    <name type="synonym">Cyprinus rohita</name>
    <dbReference type="NCBI Taxonomy" id="84645"/>
    <lineage>
        <taxon>Eukaryota</taxon>
        <taxon>Metazoa</taxon>
        <taxon>Chordata</taxon>
        <taxon>Craniata</taxon>
        <taxon>Vertebrata</taxon>
        <taxon>Euteleostomi</taxon>
        <taxon>Actinopterygii</taxon>
        <taxon>Neopterygii</taxon>
        <taxon>Teleostei</taxon>
        <taxon>Ostariophysi</taxon>
        <taxon>Cypriniformes</taxon>
        <taxon>Cyprinidae</taxon>
        <taxon>Labeoninae</taxon>
        <taxon>Labeonini</taxon>
        <taxon>Labeo</taxon>
    </lineage>
</organism>
<dbReference type="EMBL" id="JACTAM010001155">
    <property type="protein sequence ID" value="KAI2646566.1"/>
    <property type="molecule type" value="Genomic_DNA"/>
</dbReference>
<feature type="domain" description="Reverse transcriptase" evidence="1">
    <location>
        <begin position="1"/>
        <end position="176"/>
    </location>
</feature>